<sequence>MRCPWSSQASPVNAVPLVLSGIPRECGTPRSSRASPVNAVPPALPPVNVVPPVLSGILGCSSAVPPFTYTPSCGDHWRGTEIKSEKASPVNAVPLVLSGIPRECGTPRSSRASPVNAVPPVLSGIPPVVTIGGEQRSSQKRLGEWAGAEEEGAFRGLTELLRSERLVWWDSLSRAGLGKMPAPTTPVPMGLLGLVLLRVLAATTLGKSAGPHLPAGTSYIYRFVTNTSTSLQGAPAEGSGLGLQGLAVLDVLGPCQITLRLQDFQVMSILGAKVEVLKESRSWSAALGHHPLRFVLHEGHVARLCPHPAEPRWALNVKRAVLSLVQSRPGVHSHETLDEVDILGHCPTTYQRRGSQLLKTKDLAQCSLRRTHASLRSQALPGEPLKWSVSFNECVQGPGVLSANINLGSEVLTCEAQADPETGLTLGLRFLELQLCCAVPERPGLASRLGCVQSFQASVLREVSCVELDTLESLSEGAGAVQMRALSSLSLLQETPQDLAVTDPGDGDDGDSAPRSLLYEWEETPSQATPHTAAALVRRLCLAQATSFEATELSLMLVSELQGLSEDELMQLWGHSSFRCRDNWQPLADALPSCGTETCVGLIAELITSGKAEAEEVEAWLWSLAFIPRPTDAMVHMLLPLLQTPGASTSAFLGISALVHNLCASLDEPCGQLPAVSSFLRILGEALAANCTFQEPSDASQLQLVLKAVGNAGLAATALVPSLSACVSLRGISPEVRLGAIQAFRRVPCSADRAVLSRLYQDPEEDAEIRINAYLALMKCPGEEVFAQVRRTLAGEQSTQVGSFVWSHLLQLLETGDPLKRALRDALPEDILSQEFHPETWRHSTYSDITFRSVSGSLGANLEGTLLFSPASFLPRSAMVNLTFHVLGRAFNLLEVTQRSGARRALQCALSVKVFGHELTFVTCGVLGRLVQRQSLSLAELAVKLLKGSRAPAALGMATFWVRCLQGQEVQVTRRLSLASEELVFPTVSGLPARLTLNASAAISVRIRGNADFQQSSDFSVDGYVKPSALLQVSAQMGTAGTLGQAGLRWVTSMRGTASLDGGIQARKGRDLKVHLNTPEETVDLFGFSSELYLVTGDGIRRLGHAPSPAEPRSCTDKEASHLWGWRLCTGVTWPAPGCPYLLSVPVFAAVTLEKQDRGLQRYLLEAAYTLRPQKDGWFPPEATAHLFMGTPQSEVPRDVGVDVSYSLPRRKFRLKLLHPKKKIELDGQIEALGGGCVGHLELILDDRDVYYIKGRSDLRPVPGGGAQQFEAQMEAKLVTAGSPVVLAGNLTWQEGSRVTFSASLSSHLLSEQARVTALLERKAEDGLQLTTLAGELFLPGLATLRALGLLRKWGRQRISSLRIKYGRLGQEKQPAHECSTSQTLRVESSSEGNYGLELDHEFHCTQIPAFSHKVQLHHEEGSDHLHSRLEASYGKHRDEASNKRRLIISQTFKNDSGPALRNYFVEVPERQVDRRAQLYHSSLHEPHVESSTHLKVQQDGRLPLVASLWWKDRSRASLWRWEGALNLDSPWQLVSMAHRLYWSRQTSFQSVLELTLAKAWTFKNLVVSVACRGQGRSRQSKVHVSTPTTTYLRVSTVTTWAQNLFHGWSEFKSAWSVSVQSEIHAENSRHRKILRCWWKGPLRELNLTAAYTHAQRPQKTHVSLTALETSAQGQQWDLQVEGELEERKHSRTFYQKRGALFLRHPWHLPILQSLLLQEIFTVDKRHQRYSLETRVILNGQEETLQTIVLGCQAGHPYVCAGLTHPYDGKATPRNLEGCLVTWNQHTAESRKVEATLKVNQKVVLHVKGLHYDRSQHGEIRHALALDAAHSSQLSFPQALSLSGDIAFRRNLQGVFDFGMDARAAINHNITSQALVQLNGSHSHVVFSFLLGHPRGLAAPPRLQVQGAVFRPKERSLHGSLSVHVSGREMVLLEVNASLDGRRSSWGWGMGVFLHQEVLRAPTLAQLQLSSKITPSRIRLLSKALLDQNAAQLLLRASEEWRGGRVLTLQSQVQHTVASWAAVPSLLTLTGVLKQKETLREGAIKISADSAVLGFLLRDKHEKAWNSTSVHSVTCVLTQNGSQAWPGQLQLRGRLQVQTGSLRGRAGIRADAASLALGGACAWDLGHGQLTGSLRHSLSSLCTAVVCVVPEAWPSLPGNTVAKALAALGPVLAWFPAGEGARSVTCVLTQNGSQAWPGQLQLRGRLQVQTGSLRGRASIRADAASLALGGACAWDLGHGQLTGSLRHSLSSLCTAGLPSEAKVLLSLTHMAPNHSVHLALWSKESRLEAALGLEGPVPGSLGRSLHASLHHTMAGLRGWGLPFSVDGHGHFQSTAHGLEAGLTASVDGRQSLAVLSLNGSLLVHAHTASLLAQVSSGDTFARGHVHTASGQHTLLEAGLQHLWPSLQALGVASNNHVRVSVGGSEPPWAQLKVALGQCMLTVHGDVKADANATHNWTLSLVTRCPWMQATGIPPALHSKGSLHWAPCRFDLASSLHSDRGDAHLQLARTCGPQASVSGRLAHTLPLLGHLGLPPSSAISLTTRPSPAAHSSLALHVGPCQLQGSLEQLTGSRSTWTLEAEPGCPLLESLGLPAGTQLRGSLRITGGEAEATGALTAAGQMASLTFATVLRQTEATLRAKLRHTLPALRAVPRETSLSAQLGWETGHRLGLGLQVGACELRGGGELQLDHDLRWHVLAQSSCETLQALGVPARVGSSGYVVVDAVALDAQAQVSVDTHRLLGQLTLQSTELAVGQPLSVQAVCTSTRVPFCVVFELHSHHVESTHVLLLLACHGVAPSPLGLPAAGTA</sequence>
<evidence type="ECO:0000259" key="4">
    <source>
        <dbReference type="PROSITE" id="PS51211"/>
    </source>
</evidence>
<dbReference type="SUPFAM" id="SSF48431">
    <property type="entry name" value="Lipovitellin-phosvitin complex, superhelical domain"/>
    <property type="match status" value="1"/>
</dbReference>
<name>L9L2M6_TUPCH</name>
<keyword evidence="2" id="KW-0325">Glycoprotein</keyword>
<dbReference type="SUPFAM" id="SSF56968">
    <property type="entry name" value="Lipovitellin-phosvitin complex, beta-sheet shell regions"/>
    <property type="match status" value="2"/>
</dbReference>
<accession>L9L2M6</accession>
<proteinExistence type="predicted"/>
<dbReference type="PROSITE" id="PS51211">
    <property type="entry name" value="VITELLOGENIN"/>
    <property type="match status" value="1"/>
</dbReference>
<dbReference type="Pfam" id="PF21013">
    <property type="entry name" value="LOC400499"/>
    <property type="match status" value="1"/>
</dbReference>
<dbReference type="Gene3D" id="1.25.10.20">
    <property type="entry name" value="Vitellinogen, superhelical"/>
    <property type="match status" value="1"/>
</dbReference>
<feature type="domain" description="Vitellogenin" evidence="4">
    <location>
        <begin position="213"/>
        <end position="878"/>
    </location>
</feature>
<evidence type="ECO:0000256" key="1">
    <source>
        <dbReference type="ARBA" id="ARBA00022729"/>
    </source>
</evidence>
<dbReference type="SMART" id="SM01169">
    <property type="entry name" value="DUF1943"/>
    <property type="match status" value="1"/>
</dbReference>
<evidence type="ECO:0000313" key="6">
    <source>
        <dbReference type="Proteomes" id="UP000011518"/>
    </source>
</evidence>
<dbReference type="InterPro" id="IPR015255">
    <property type="entry name" value="Vitellinogen_open_b-sht"/>
</dbReference>
<dbReference type="Gene3D" id="2.20.50.20">
    <property type="entry name" value="Lipovitellin. Chain A, domain 3"/>
    <property type="match status" value="1"/>
</dbReference>
<comment type="caution">
    <text evidence="3">Lacks conserved residue(s) required for the propagation of feature annotation.</text>
</comment>
<dbReference type="InterPro" id="IPR011030">
    <property type="entry name" value="Lipovitellin_superhlx_dom"/>
</dbReference>
<dbReference type="Gene3D" id="2.20.80.10">
    <property type="entry name" value="Lipovitellin-phosvitin complex, chain A, domain 4"/>
    <property type="match status" value="1"/>
</dbReference>
<organism evidence="5 6">
    <name type="scientific">Tupaia chinensis</name>
    <name type="common">Chinese tree shrew</name>
    <name type="synonym">Tupaia belangeri chinensis</name>
    <dbReference type="NCBI Taxonomy" id="246437"/>
    <lineage>
        <taxon>Eukaryota</taxon>
        <taxon>Metazoa</taxon>
        <taxon>Chordata</taxon>
        <taxon>Craniata</taxon>
        <taxon>Vertebrata</taxon>
        <taxon>Euteleostomi</taxon>
        <taxon>Mammalia</taxon>
        <taxon>Eutheria</taxon>
        <taxon>Euarchontoglires</taxon>
        <taxon>Scandentia</taxon>
        <taxon>Tupaiidae</taxon>
        <taxon>Tupaia</taxon>
    </lineage>
</organism>
<dbReference type="PANTHER" id="PTHR37860:SF2">
    <property type="entry name" value="VITELLOGENIN DOMAIN-CONTAINING PROTEIN"/>
    <property type="match status" value="1"/>
</dbReference>
<reference evidence="6" key="1">
    <citation type="submission" date="2012-07" db="EMBL/GenBank/DDBJ databases">
        <title>Genome of the Chinese tree shrew, a rising model animal genetically related to primates.</title>
        <authorList>
            <person name="Zhang G."/>
            <person name="Fan Y."/>
            <person name="Yao Y."/>
            <person name="Huang Z."/>
        </authorList>
    </citation>
    <scope>NUCLEOTIDE SEQUENCE [LARGE SCALE GENOMIC DNA]</scope>
</reference>
<dbReference type="InterPro" id="IPR015819">
    <property type="entry name" value="Lipid_transp_b-sht_shell"/>
</dbReference>
<dbReference type="Pfam" id="PF01347">
    <property type="entry name" value="Vitellogenin_N"/>
    <property type="match status" value="2"/>
</dbReference>
<dbReference type="FunFam" id="1.25.10.20:FF:000005">
    <property type="entry name" value="Apolipoprotein lipid transfer particle"/>
    <property type="match status" value="1"/>
</dbReference>
<dbReference type="InterPro" id="IPR001747">
    <property type="entry name" value="Vitellogenin_N"/>
</dbReference>
<dbReference type="InterPro" id="IPR015816">
    <property type="entry name" value="Vitellinogen_b-sht_N"/>
</dbReference>
<dbReference type="InParanoid" id="L9L2M6"/>
<reference evidence="6" key="2">
    <citation type="journal article" date="2013" name="Nat. Commun.">
        <title>Genome of the Chinese tree shrew.</title>
        <authorList>
            <person name="Fan Y."/>
            <person name="Huang Z.Y."/>
            <person name="Cao C.C."/>
            <person name="Chen C.S."/>
            <person name="Chen Y.X."/>
            <person name="Fan D.D."/>
            <person name="He J."/>
            <person name="Hou H.L."/>
            <person name="Hu L."/>
            <person name="Hu X.T."/>
            <person name="Jiang X.T."/>
            <person name="Lai R."/>
            <person name="Lang Y.S."/>
            <person name="Liang B."/>
            <person name="Liao S.G."/>
            <person name="Mu D."/>
            <person name="Ma Y.Y."/>
            <person name="Niu Y.Y."/>
            <person name="Sun X.Q."/>
            <person name="Xia J.Q."/>
            <person name="Xiao J."/>
            <person name="Xiong Z.Q."/>
            <person name="Xu L."/>
            <person name="Yang L."/>
            <person name="Zhang Y."/>
            <person name="Zhao W."/>
            <person name="Zhao X.D."/>
            <person name="Zheng Y.T."/>
            <person name="Zhou J.M."/>
            <person name="Zhu Y.B."/>
            <person name="Zhang G.J."/>
            <person name="Wang J."/>
            <person name="Yao Y.G."/>
        </authorList>
    </citation>
    <scope>NUCLEOTIDE SEQUENCE [LARGE SCALE GENOMIC DNA]</scope>
</reference>
<dbReference type="PANTHER" id="PTHR37860">
    <property type="entry name" value="AGAP008810-PA"/>
    <property type="match status" value="1"/>
</dbReference>
<dbReference type="SMART" id="SM00638">
    <property type="entry name" value="LPD_N"/>
    <property type="match status" value="1"/>
</dbReference>
<dbReference type="Gene3D" id="2.30.230.10">
    <property type="entry name" value="Lipovitellin, beta-sheet shell regions, chain A"/>
    <property type="match status" value="1"/>
</dbReference>
<gene>
    <name evidence="5" type="ORF">TREES_T100018447</name>
</gene>
<evidence type="ECO:0000256" key="3">
    <source>
        <dbReference type="PROSITE-ProRule" id="PRU00557"/>
    </source>
</evidence>
<evidence type="ECO:0000256" key="2">
    <source>
        <dbReference type="ARBA" id="ARBA00023180"/>
    </source>
</evidence>
<keyword evidence="1" id="KW-0732">Signal</keyword>
<dbReference type="InterPro" id="IPR048484">
    <property type="entry name" value="LOC400499-like"/>
</dbReference>
<dbReference type="GO" id="GO:0005319">
    <property type="term" value="F:lipid transporter activity"/>
    <property type="evidence" value="ECO:0007669"/>
    <property type="project" value="InterPro"/>
</dbReference>
<protein>
    <recommendedName>
        <fullName evidence="4">Vitellogenin domain-containing protein</fullName>
    </recommendedName>
</protein>
<dbReference type="EMBL" id="KB320604">
    <property type="protein sequence ID" value="ELW67642.1"/>
    <property type="molecule type" value="Genomic_DNA"/>
</dbReference>
<dbReference type="Pfam" id="PF09172">
    <property type="entry name" value="Vit_open_b-sht"/>
    <property type="match status" value="2"/>
</dbReference>
<dbReference type="STRING" id="246437.L9L2M6"/>
<dbReference type="Proteomes" id="UP000011518">
    <property type="component" value="Unassembled WGS sequence"/>
</dbReference>
<evidence type="ECO:0000313" key="5">
    <source>
        <dbReference type="EMBL" id="ELW67642.1"/>
    </source>
</evidence>
<keyword evidence="6" id="KW-1185">Reference proteome</keyword>
<dbReference type="InterPro" id="IPR015817">
    <property type="entry name" value="Vitellinogen_open_b-sht_sub1"/>
</dbReference>